<organism evidence="1 2">
    <name type="scientific">Georgenia halophila</name>
    <dbReference type="NCBI Taxonomy" id="620889"/>
    <lineage>
        <taxon>Bacteria</taxon>
        <taxon>Bacillati</taxon>
        <taxon>Actinomycetota</taxon>
        <taxon>Actinomycetes</taxon>
        <taxon>Micrococcales</taxon>
        <taxon>Bogoriellaceae</taxon>
        <taxon>Georgenia</taxon>
    </lineage>
</organism>
<dbReference type="EMBL" id="BAABGN010000006">
    <property type="protein sequence ID" value="GAA4421898.1"/>
    <property type="molecule type" value="Genomic_DNA"/>
</dbReference>
<gene>
    <name evidence="1" type="ORF">GCM10023169_15430</name>
</gene>
<evidence type="ECO:0000313" key="1">
    <source>
        <dbReference type="EMBL" id="GAA4421898.1"/>
    </source>
</evidence>
<evidence type="ECO:0000313" key="2">
    <source>
        <dbReference type="Proteomes" id="UP001500622"/>
    </source>
</evidence>
<dbReference type="Proteomes" id="UP001500622">
    <property type="component" value="Unassembled WGS sequence"/>
</dbReference>
<keyword evidence="2" id="KW-1185">Reference proteome</keyword>
<reference evidence="2" key="1">
    <citation type="journal article" date="2019" name="Int. J. Syst. Evol. Microbiol.">
        <title>The Global Catalogue of Microorganisms (GCM) 10K type strain sequencing project: providing services to taxonomists for standard genome sequencing and annotation.</title>
        <authorList>
            <consortium name="The Broad Institute Genomics Platform"/>
            <consortium name="The Broad Institute Genome Sequencing Center for Infectious Disease"/>
            <person name="Wu L."/>
            <person name="Ma J."/>
        </authorList>
    </citation>
    <scope>NUCLEOTIDE SEQUENCE [LARGE SCALE GENOMIC DNA]</scope>
    <source>
        <strain evidence="2">JCM 17810</strain>
    </source>
</reference>
<proteinExistence type="predicted"/>
<name>A0ABP8L403_9MICO</name>
<accession>A0ABP8L403</accession>
<sequence>MRSVRVLSPVSSLAGQRFEPRAELSLHGLAELAASTLPGVPEDVLLIPEMPSPLGLPDFVALAGGQTWLRERRETGIPPILAEADCTVLAALHAARPFSSATIAQRIGWTCAEVDVVIARLGKVDAVLTTARGAHRINSAMVPSGSLIALEAKVKDWQKAILQGRAYRTWANNYVVILGQVGDLAAKRAREGVVSDGAGLYSASGWVVRPRARRPAPAKRLRGFEYAFAAVVSSAPAF</sequence>
<comment type="caution">
    <text evidence="1">The sequence shown here is derived from an EMBL/GenBank/DDBJ whole genome shotgun (WGS) entry which is preliminary data.</text>
</comment>
<protein>
    <submittedName>
        <fullName evidence="1">Uncharacterized protein</fullName>
    </submittedName>
</protein>